<gene>
    <name evidence="3" type="ORF">DM860_012667</name>
</gene>
<keyword evidence="1" id="KW-0540">Nuclease</keyword>
<proteinExistence type="predicted"/>
<keyword evidence="1" id="KW-0255">Endonuclease</keyword>
<name>A0A328DDE6_9ASTE</name>
<keyword evidence="1" id="KW-0378">Hydrolase</keyword>
<sequence length="163" mass="19487">MQYVHSLWYMHERFFRNSLDASEWAIHGIWAIPEYDCGHGSQIEVNWEDPVFSNAMRPWKSLTFCSDKEHMTDVWSKHGKLQEYPFGEYISIGILVYNDLNIQEKVIQACKSFFLQPILFFSNYFLSFVKDSIIRLNDFSIFFILSTLFYKEYVSIFISKAKW</sequence>
<dbReference type="SUPFAM" id="SSF55895">
    <property type="entry name" value="Ribonuclease Rh-like"/>
    <property type="match status" value="1"/>
</dbReference>
<dbReference type="EMBL" id="NQVE01000156">
    <property type="protein sequence ID" value="RAL43526.1"/>
    <property type="molecule type" value="Genomic_DNA"/>
</dbReference>
<comment type="caution">
    <text evidence="3">The sequence shown here is derived from an EMBL/GenBank/DDBJ whole genome shotgun (WGS) entry which is preliminary data.</text>
</comment>
<dbReference type="GO" id="GO:0033897">
    <property type="term" value="F:ribonuclease T2 activity"/>
    <property type="evidence" value="ECO:0007669"/>
    <property type="project" value="InterPro"/>
</dbReference>
<dbReference type="InterPro" id="IPR036430">
    <property type="entry name" value="RNase_T2-like_sf"/>
</dbReference>
<dbReference type="GO" id="GO:0003723">
    <property type="term" value="F:RNA binding"/>
    <property type="evidence" value="ECO:0007669"/>
    <property type="project" value="InterPro"/>
</dbReference>
<reference evidence="3 4" key="1">
    <citation type="submission" date="2018-06" db="EMBL/GenBank/DDBJ databases">
        <title>The Genome of Cuscuta australis (Dodder) Provides Insight into the Evolution of Plant Parasitism.</title>
        <authorList>
            <person name="Liu H."/>
        </authorList>
    </citation>
    <scope>NUCLEOTIDE SEQUENCE [LARGE SCALE GENOMIC DNA]</scope>
    <source>
        <strain evidence="4">cv. Yunnan</strain>
        <tissue evidence="3">Vines</tissue>
    </source>
</reference>
<dbReference type="AlphaFoldDB" id="A0A328DDE6"/>
<evidence type="ECO:0000313" key="4">
    <source>
        <dbReference type="Proteomes" id="UP000249390"/>
    </source>
</evidence>
<keyword evidence="4" id="KW-1185">Reference proteome</keyword>
<protein>
    <submittedName>
        <fullName evidence="3">Uncharacterized protein</fullName>
    </submittedName>
</protein>
<keyword evidence="2" id="KW-0456">Lyase</keyword>
<evidence type="ECO:0000256" key="1">
    <source>
        <dbReference type="ARBA" id="ARBA00022759"/>
    </source>
</evidence>
<evidence type="ECO:0000313" key="3">
    <source>
        <dbReference type="EMBL" id="RAL43526.1"/>
    </source>
</evidence>
<dbReference type="Proteomes" id="UP000249390">
    <property type="component" value="Unassembled WGS sequence"/>
</dbReference>
<organism evidence="3 4">
    <name type="scientific">Cuscuta australis</name>
    <dbReference type="NCBI Taxonomy" id="267555"/>
    <lineage>
        <taxon>Eukaryota</taxon>
        <taxon>Viridiplantae</taxon>
        <taxon>Streptophyta</taxon>
        <taxon>Embryophyta</taxon>
        <taxon>Tracheophyta</taxon>
        <taxon>Spermatophyta</taxon>
        <taxon>Magnoliopsida</taxon>
        <taxon>eudicotyledons</taxon>
        <taxon>Gunneridae</taxon>
        <taxon>Pentapetalae</taxon>
        <taxon>asterids</taxon>
        <taxon>lamiids</taxon>
        <taxon>Solanales</taxon>
        <taxon>Convolvulaceae</taxon>
        <taxon>Cuscuteae</taxon>
        <taxon>Cuscuta</taxon>
        <taxon>Cuscuta subgen. Grammica</taxon>
        <taxon>Cuscuta sect. Cleistogrammica</taxon>
    </lineage>
</organism>
<evidence type="ECO:0000256" key="2">
    <source>
        <dbReference type="ARBA" id="ARBA00023239"/>
    </source>
</evidence>
<accession>A0A328DDE6</accession>